<dbReference type="EMBL" id="QPIJ01000001">
    <property type="protein sequence ID" value="RCV93877.1"/>
    <property type="molecule type" value="Genomic_DNA"/>
</dbReference>
<accession>A0A368UB98</accession>
<reference evidence="1 2" key="1">
    <citation type="submission" date="2018-07" db="EMBL/GenBank/DDBJ databases">
        <title>Halomonas rutogse sp. nov., isolated from Lake TangqianCo on Tibetan Plateau.</title>
        <authorList>
            <person name="Lu H."/>
            <person name="Xing P."/>
            <person name="Wu Q."/>
        </authorList>
    </citation>
    <scope>NUCLEOTIDE SEQUENCE [LARGE SCALE GENOMIC DNA]</scope>
    <source>
        <strain evidence="1 2">TQ8S</strain>
    </source>
</reference>
<keyword evidence="2" id="KW-1185">Reference proteome</keyword>
<organism evidence="1 2">
    <name type="scientific">Vreelandella rituensis</name>
    <dbReference type="NCBI Taxonomy" id="2282306"/>
    <lineage>
        <taxon>Bacteria</taxon>
        <taxon>Pseudomonadati</taxon>
        <taxon>Pseudomonadota</taxon>
        <taxon>Gammaproteobacteria</taxon>
        <taxon>Oceanospirillales</taxon>
        <taxon>Halomonadaceae</taxon>
        <taxon>Vreelandella</taxon>
    </lineage>
</organism>
<sequence length="408" mass="46061">MSGKEPNYKKLQARRQILMSEIDGAPVTSDDQSDPVIPPGGVAQLNLGLLAPPDPQPEFFEKDSSALQDFQGVVANNYRERDGLSNLFSLWDNIPRFSGLALQGRFKSEPGEEPLEIFSHKFEFGDQVCEMVLTPAQINETINGKLCSVFYYPGLTEELLELSLVKMAMDRTELFKSDVGPDRAYGVSFSLSSLRTFMSANKRGRTYPELIRSLQILHKCNLEVRINNVLLASGPILPDLYSYSQRGFKRNDPNATWAARFHPMISMSIEDRAYRQYSIERLMCTHSKSALVLSKILVTRARNISTTVPFRISYLEFVRHCGELQYSRRSDGIRKFIQVAESLKKFGTLSRVESKKVIGERGKVIDVELALYGSASFIQEVKASHLKERVVSERQEPLPPAGGKKRPR</sequence>
<protein>
    <recommendedName>
        <fullName evidence="3">Replication protein</fullName>
    </recommendedName>
</protein>
<comment type="caution">
    <text evidence="1">The sequence shown here is derived from an EMBL/GenBank/DDBJ whole genome shotgun (WGS) entry which is preliminary data.</text>
</comment>
<gene>
    <name evidence="1" type="ORF">DU506_01590</name>
</gene>
<evidence type="ECO:0000313" key="2">
    <source>
        <dbReference type="Proteomes" id="UP000253204"/>
    </source>
</evidence>
<evidence type="ECO:0000313" key="1">
    <source>
        <dbReference type="EMBL" id="RCV93877.1"/>
    </source>
</evidence>
<evidence type="ECO:0008006" key="3">
    <source>
        <dbReference type="Google" id="ProtNLM"/>
    </source>
</evidence>
<dbReference type="Proteomes" id="UP000253204">
    <property type="component" value="Unassembled WGS sequence"/>
</dbReference>
<dbReference type="AlphaFoldDB" id="A0A368UB98"/>
<proteinExistence type="predicted"/>
<name>A0A368UB98_9GAMM</name>